<dbReference type="Pfam" id="PF12833">
    <property type="entry name" value="HTH_18"/>
    <property type="match status" value="1"/>
</dbReference>
<evidence type="ECO:0000256" key="1">
    <source>
        <dbReference type="ARBA" id="ARBA00023015"/>
    </source>
</evidence>
<dbReference type="InterPro" id="IPR050204">
    <property type="entry name" value="AraC_XylS_family_regulators"/>
</dbReference>
<keyword evidence="6" id="KW-1185">Reference proteome</keyword>
<dbReference type="RefSeq" id="WP_091731313.1">
    <property type="nucleotide sequence ID" value="NZ_LT629757.1"/>
</dbReference>
<evidence type="ECO:0000256" key="3">
    <source>
        <dbReference type="ARBA" id="ARBA00023163"/>
    </source>
</evidence>
<keyword evidence="3" id="KW-0804">Transcription</keyword>
<dbReference type="AlphaFoldDB" id="A0A1H1W3N9"/>
<dbReference type="InterPro" id="IPR018060">
    <property type="entry name" value="HTH_AraC"/>
</dbReference>
<dbReference type="InterPro" id="IPR009057">
    <property type="entry name" value="Homeodomain-like_sf"/>
</dbReference>
<dbReference type="Gene3D" id="1.10.10.60">
    <property type="entry name" value="Homeodomain-like"/>
    <property type="match status" value="1"/>
</dbReference>
<dbReference type="STRING" id="642780.SAMN04488570_3034"/>
<dbReference type="Proteomes" id="UP000198859">
    <property type="component" value="Chromosome I"/>
</dbReference>
<evidence type="ECO:0000313" key="6">
    <source>
        <dbReference type="Proteomes" id="UP000198859"/>
    </source>
</evidence>
<accession>A0A1H1W3N9</accession>
<name>A0A1H1W3N9_9ACTN</name>
<evidence type="ECO:0000259" key="4">
    <source>
        <dbReference type="PROSITE" id="PS01124"/>
    </source>
</evidence>
<dbReference type="GO" id="GO:0043565">
    <property type="term" value="F:sequence-specific DNA binding"/>
    <property type="evidence" value="ECO:0007669"/>
    <property type="project" value="InterPro"/>
</dbReference>
<dbReference type="PANTHER" id="PTHR46796">
    <property type="entry name" value="HTH-TYPE TRANSCRIPTIONAL ACTIVATOR RHAS-RELATED"/>
    <property type="match status" value="1"/>
</dbReference>
<gene>
    <name evidence="5" type="ORF">SAMN04488570_3034</name>
</gene>
<dbReference type="SMART" id="SM00342">
    <property type="entry name" value="HTH_ARAC"/>
    <property type="match status" value="1"/>
</dbReference>
<feature type="domain" description="HTH araC/xylS-type" evidence="4">
    <location>
        <begin position="160"/>
        <end position="262"/>
    </location>
</feature>
<dbReference type="EMBL" id="LT629757">
    <property type="protein sequence ID" value="SDS91908.1"/>
    <property type="molecule type" value="Genomic_DNA"/>
</dbReference>
<keyword evidence="1" id="KW-0805">Transcription regulation</keyword>
<dbReference type="Pfam" id="PF20240">
    <property type="entry name" value="DUF6597"/>
    <property type="match status" value="1"/>
</dbReference>
<dbReference type="PROSITE" id="PS00041">
    <property type="entry name" value="HTH_ARAC_FAMILY_1"/>
    <property type="match status" value="1"/>
</dbReference>
<evidence type="ECO:0000256" key="2">
    <source>
        <dbReference type="ARBA" id="ARBA00023125"/>
    </source>
</evidence>
<dbReference type="OrthoDB" id="2559672at2"/>
<proteinExistence type="predicted"/>
<dbReference type="PROSITE" id="PS01124">
    <property type="entry name" value="HTH_ARAC_FAMILY_2"/>
    <property type="match status" value="1"/>
</dbReference>
<dbReference type="InterPro" id="IPR046532">
    <property type="entry name" value="DUF6597"/>
</dbReference>
<organism evidence="5 6">
    <name type="scientific">Nocardioides scoriae</name>
    <dbReference type="NCBI Taxonomy" id="642780"/>
    <lineage>
        <taxon>Bacteria</taxon>
        <taxon>Bacillati</taxon>
        <taxon>Actinomycetota</taxon>
        <taxon>Actinomycetes</taxon>
        <taxon>Propionibacteriales</taxon>
        <taxon>Nocardioidaceae</taxon>
        <taxon>Nocardioides</taxon>
    </lineage>
</organism>
<protein>
    <submittedName>
        <fullName evidence="5">Helix-turn-helix domain-containing protein</fullName>
    </submittedName>
</protein>
<dbReference type="PANTHER" id="PTHR46796:SF15">
    <property type="entry name" value="BLL1074 PROTEIN"/>
    <property type="match status" value="1"/>
</dbReference>
<evidence type="ECO:0000313" key="5">
    <source>
        <dbReference type="EMBL" id="SDS91908.1"/>
    </source>
</evidence>
<dbReference type="GO" id="GO:0003700">
    <property type="term" value="F:DNA-binding transcription factor activity"/>
    <property type="evidence" value="ECO:0007669"/>
    <property type="project" value="InterPro"/>
</dbReference>
<keyword evidence="2" id="KW-0238">DNA-binding</keyword>
<dbReference type="InterPro" id="IPR018062">
    <property type="entry name" value="HTH_AraC-typ_CS"/>
</dbReference>
<reference evidence="6" key="1">
    <citation type="submission" date="2016-10" db="EMBL/GenBank/DDBJ databases">
        <authorList>
            <person name="Varghese N."/>
            <person name="Submissions S."/>
        </authorList>
    </citation>
    <scope>NUCLEOTIDE SEQUENCE [LARGE SCALE GENOMIC DNA]</scope>
    <source>
        <strain evidence="6">DSM 22127</strain>
    </source>
</reference>
<sequence>MGTTDRGILYPTRLPTFRRVPPPEAVADRVRWFWIPEWDLAPGRVSRQHVIAFPACNLVVEPDLVALAGPATRAGVRDLVGRGWTVGALLRPAAVPALSQDPTTERDAYRTLELPDLHAAVAGPMRVAPGDPGHAERHDRAVAAFTTWLLAHVPPADADGLLANAMADAVDGDPGLVRVEQVAERLGVGVRTLQRLARRHVGLPPAAMIRRRRLQEAAELVRTRPDTDLAALAADLGYADQAHLAQDFRTTLGSTASSYRSAARG</sequence>
<dbReference type="SUPFAM" id="SSF46689">
    <property type="entry name" value="Homeodomain-like"/>
    <property type="match status" value="1"/>
</dbReference>